<evidence type="ECO:0000313" key="1">
    <source>
        <dbReference type="EMBL" id="CAF4712048.1"/>
    </source>
</evidence>
<comment type="caution">
    <text evidence="1">The sequence shown here is derived from an EMBL/GenBank/DDBJ whole genome shotgun (WGS) entry which is preliminary data.</text>
</comment>
<dbReference type="AlphaFoldDB" id="A0A821J6A2"/>
<gene>
    <name evidence="1" type="ORF">TSG867_LOCUS33765</name>
</gene>
<feature type="non-terminal residue" evidence="1">
    <location>
        <position position="49"/>
    </location>
</feature>
<protein>
    <submittedName>
        <fullName evidence="1">Uncharacterized protein</fullName>
    </submittedName>
</protein>
<dbReference type="Proteomes" id="UP000663862">
    <property type="component" value="Unassembled WGS sequence"/>
</dbReference>
<dbReference type="EMBL" id="CAJOBQ010012016">
    <property type="protein sequence ID" value="CAF4712048.1"/>
    <property type="molecule type" value="Genomic_DNA"/>
</dbReference>
<reference evidence="1" key="1">
    <citation type="submission" date="2021-02" db="EMBL/GenBank/DDBJ databases">
        <authorList>
            <person name="Nowell W R."/>
        </authorList>
    </citation>
    <scope>NUCLEOTIDE SEQUENCE</scope>
</reference>
<organism evidence="1 2">
    <name type="scientific">Rotaria socialis</name>
    <dbReference type="NCBI Taxonomy" id="392032"/>
    <lineage>
        <taxon>Eukaryota</taxon>
        <taxon>Metazoa</taxon>
        <taxon>Spiralia</taxon>
        <taxon>Gnathifera</taxon>
        <taxon>Rotifera</taxon>
        <taxon>Eurotatoria</taxon>
        <taxon>Bdelloidea</taxon>
        <taxon>Philodinida</taxon>
        <taxon>Philodinidae</taxon>
        <taxon>Rotaria</taxon>
    </lineage>
</organism>
<proteinExistence type="predicted"/>
<accession>A0A821J6A2</accession>
<evidence type="ECO:0000313" key="2">
    <source>
        <dbReference type="Proteomes" id="UP000663862"/>
    </source>
</evidence>
<sequence>MGIALTRAEIWIQYNLAAWVDSSLQSGKGNQTFEKLQKFYEDYQNAALK</sequence>
<name>A0A821J6A2_9BILA</name>